<feature type="signal peptide" evidence="2">
    <location>
        <begin position="1"/>
        <end position="19"/>
    </location>
</feature>
<proteinExistence type="predicted"/>
<evidence type="ECO:0000256" key="2">
    <source>
        <dbReference type="SAM" id="SignalP"/>
    </source>
</evidence>
<evidence type="ECO:0000313" key="3">
    <source>
        <dbReference type="EMBL" id="MBJ7609015.1"/>
    </source>
</evidence>
<dbReference type="EMBL" id="JAEKNN010000027">
    <property type="protein sequence ID" value="MBJ7609015.1"/>
    <property type="molecule type" value="Genomic_DNA"/>
</dbReference>
<accession>A0A934KNI3</accession>
<name>A0A934KNI3_9BACT</name>
<protein>
    <recommendedName>
        <fullName evidence="5">Exo-alpha-sialidase</fullName>
    </recommendedName>
</protein>
<feature type="transmembrane region" description="Helical" evidence="1">
    <location>
        <begin position="709"/>
        <end position="726"/>
    </location>
</feature>
<dbReference type="SUPFAM" id="SSF50939">
    <property type="entry name" value="Sialidases"/>
    <property type="match status" value="2"/>
</dbReference>
<organism evidence="3 4">
    <name type="scientific">Candidatus Amunia macphersoniae</name>
    <dbReference type="NCBI Taxonomy" id="3127014"/>
    <lineage>
        <taxon>Bacteria</taxon>
        <taxon>Bacillati</taxon>
        <taxon>Candidatus Dormiibacterota</taxon>
        <taxon>Candidatus Dormibacteria</taxon>
        <taxon>Candidatus Aeolococcales</taxon>
        <taxon>Candidatus Aeolococcaceae</taxon>
        <taxon>Candidatus Amunia</taxon>
    </lineage>
</organism>
<keyword evidence="1" id="KW-0472">Membrane</keyword>
<evidence type="ECO:0000256" key="1">
    <source>
        <dbReference type="SAM" id="Phobius"/>
    </source>
</evidence>
<evidence type="ECO:0008006" key="5">
    <source>
        <dbReference type="Google" id="ProtNLM"/>
    </source>
</evidence>
<gene>
    <name evidence="3" type="ORF">JF887_06245</name>
</gene>
<dbReference type="AlphaFoldDB" id="A0A934KNI3"/>
<keyword evidence="2" id="KW-0732">Signal</keyword>
<dbReference type="InterPro" id="IPR036278">
    <property type="entry name" value="Sialidase_sf"/>
</dbReference>
<sequence length="736" mass="75675">MQRRSLIAAGLLAATATVAAPAASTGHAGAGTPEAPVFAHPVTVDAQRLAGEPDVTIGQGDGRIYASAPWGVSTNTSFLWRSEDGGESFRQVQGGVPGNQNPYAFRAGGDTEIQAAPPVGSSTFNRLYVVNQNNLDTLSCAYSDDGGRRFTFTTGSSVGFVCPDTVGADRQWLTNTSVDPTVTTNGGNVGHTINYLWYDHFVVGGNQLFRSDDGLRYKNGVGLTTTDTQGNPGNAVADPSTGVVYVTAPLSNSTGNGVVVGYSADGGKTLKAVTAVPEQYQGGTGTDFSVLAVDTSGNLYLVYTVQNGTGPWRAYETHTTGFTAVAPDATNPSRTVPVAGATAAQWSTPIALTGPGSANPGINYAVFPWITAGDAGRIDVAYYGTSRATGYDPNTQNAAWTTYMTQSVNALAAAPAFATAQVSEGPTHLASICFNGVGCTGQGNRNLLDFFEVQHDSRGAAVVVYNDDANSLTAVFPGGPFVMEGRQVGGQSLFAGVGELGGAPTRDTTSVIDRTGDGQVPTSDTNIPALDLLGTGAALDATGANLVVTFKVADLAFPTQALASDGGADGLSYVLTWKYVDPTTGVPDVYFTAAHEPAPGGRFQCVAGRPQSVPFTGTGGPKFAVYGLNPNSQIVNCVADSAAKTVTVTVPVAAVDKLASGSRLLQASAVSLADRGSATDPALADQADTTPSFDDTLGMPATSVAEAPWMPLLPLAALVVTGAGIRRRVHRRRTAR</sequence>
<dbReference type="Proteomes" id="UP000614410">
    <property type="component" value="Unassembled WGS sequence"/>
</dbReference>
<keyword evidence="1" id="KW-0812">Transmembrane</keyword>
<evidence type="ECO:0000313" key="4">
    <source>
        <dbReference type="Proteomes" id="UP000614410"/>
    </source>
</evidence>
<reference evidence="3 4" key="1">
    <citation type="submission" date="2020-10" db="EMBL/GenBank/DDBJ databases">
        <title>Ca. Dormibacterota MAGs.</title>
        <authorList>
            <person name="Montgomery K."/>
        </authorList>
    </citation>
    <scope>NUCLEOTIDE SEQUENCE [LARGE SCALE GENOMIC DNA]</scope>
    <source>
        <strain evidence="3">Mitchell_Peninsula_5</strain>
    </source>
</reference>
<feature type="chain" id="PRO_5037206972" description="Exo-alpha-sialidase" evidence="2">
    <location>
        <begin position="20"/>
        <end position="736"/>
    </location>
</feature>
<keyword evidence="1" id="KW-1133">Transmembrane helix</keyword>
<comment type="caution">
    <text evidence="3">The sequence shown here is derived from an EMBL/GenBank/DDBJ whole genome shotgun (WGS) entry which is preliminary data.</text>
</comment>